<dbReference type="InterPro" id="IPR012354">
    <property type="entry name" value="Esterase_lipase"/>
</dbReference>
<dbReference type="PANTHER" id="PTHR43194:SF2">
    <property type="entry name" value="PEROXISOMAL MEMBRANE PROTEIN LPX1"/>
    <property type="match status" value="1"/>
</dbReference>
<dbReference type="InterPro" id="IPR029058">
    <property type="entry name" value="AB_hydrolase_fold"/>
</dbReference>
<evidence type="ECO:0000313" key="4">
    <source>
        <dbReference type="Proteomes" id="UP001500842"/>
    </source>
</evidence>
<evidence type="ECO:0000313" key="3">
    <source>
        <dbReference type="EMBL" id="GAA1523826.1"/>
    </source>
</evidence>
<protein>
    <submittedName>
        <fullName evidence="3">Alpha/beta fold hydrolase</fullName>
    </submittedName>
</protein>
<feature type="domain" description="Serine aminopeptidase S33" evidence="2">
    <location>
        <begin position="46"/>
        <end position="256"/>
    </location>
</feature>
<sequence length="276" mass="29301">MRHNLAMPPSTDESASESTSESTDDPTAPLAIAARPELTGGRRVGVLLSHGFTGSPASIRPWGEHLGALGYGVAVPLLPGHATTWQDLNTRRWADWYAALARAFDALRAEHDAVVVGGLSMGGALALRLAADRPDEVAGVMVVNPAVASRRLDIKLLPVLKHLVPSFPAIANDIKRPGVDELGYSRTPLKAIHSLIRAWPALRADLPRITAPLVYFRSAVDHVVDDASEPIVLDGISSTDVTRVALPASYHVATLDNDAPLVFEESAAFVARVTGA</sequence>
<dbReference type="Gene3D" id="3.40.50.1820">
    <property type="entry name" value="alpha/beta hydrolase"/>
    <property type="match status" value="1"/>
</dbReference>
<name>A0ABN2AP30_9ACTN</name>
<feature type="region of interest" description="Disordered" evidence="1">
    <location>
        <begin position="1"/>
        <end position="29"/>
    </location>
</feature>
<dbReference type="SUPFAM" id="SSF53474">
    <property type="entry name" value="alpha/beta-Hydrolases"/>
    <property type="match status" value="1"/>
</dbReference>
<evidence type="ECO:0000256" key="1">
    <source>
        <dbReference type="SAM" id="MobiDB-lite"/>
    </source>
</evidence>
<dbReference type="EMBL" id="BAAAOR010000024">
    <property type="protein sequence ID" value="GAA1523826.1"/>
    <property type="molecule type" value="Genomic_DNA"/>
</dbReference>
<accession>A0ABN2AP30</accession>
<dbReference type="InterPro" id="IPR050228">
    <property type="entry name" value="Carboxylesterase_BioH"/>
</dbReference>
<dbReference type="GO" id="GO:0016787">
    <property type="term" value="F:hydrolase activity"/>
    <property type="evidence" value="ECO:0007669"/>
    <property type="project" value="UniProtKB-KW"/>
</dbReference>
<organism evidence="3 4">
    <name type="scientific">Nocardioides humi</name>
    <dbReference type="NCBI Taxonomy" id="449461"/>
    <lineage>
        <taxon>Bacteria</taxon>
        <taxon>Bacillati</taxon>
        <taxon>Actinomycetota</taxon>
        <taxon>Actinomycetes</taxon>
        <taxon>Propionibacteriales</taxon>
        <taxon>Nocardioidaceae</taxon>
        <taxon>Nocardioides</taxon>
    </lineage>
</organism>
<feature type="compositionally biased region" description="Low complexity" evidence="1">
    <location>
        <begin position="8"/>
        <end position="29"/>
    </location>
</feature>
<reference evidence="3 4" key="1">
    <citation type="journal article" date="2019" name="Int. J. Syst. Evol. Microbiol.">
        <title>The Global Catalogue of Microorganisms (GCM) 10K type strain sequencing project: providing services to taxonomists for standard genome sequencing and annotation.</title>
        <authorList>
            <consortium name="The Broad Institute Genomics Platform"/>
            <consortium name="The Broad Institute Genome Sequencing Center for Infectious Disease"/>
            <person name="Wu L."/>
            <person name="Ma J."/>
        </authorList>
    </citation>
    <scope>NUCLEOTIDE SEQUENCE [LARGE SCALE GENOMIC DNA]</scope>
    <source>
        <strain evidence="3 4">JCM 14942</strain>
    </source>
</reference>
<keyword evidence="3" id="KW-0378">Hydrolase</keyword>
<evidence type="ECO:0000259" key="2">
    <source>
        <dbReference type="Pfam" id="PF12146"/>
    </source>
</evidence>
<proteinExistence type="predicted"/>
<keyword evidence="4" id="KW-1185">Reference proteome</keyword>
<dbReference type="InterPro" id="IPR022742">
    <property type="entry name" value="Hydrolase_4"/>
</dbReference>
<dbReference type="PIRSF" id="PIRSF017388">
    <property type="entry name" value="Esterase_lipase"/>
    <property type="match status" value="1"/>
</dbReference>
<gene>
    <name evidence="3" type="ORF">GCM10009788_29530</name>
</gene>
<comment type="caution">
    <text evidence="3">The sequence shown here is derived from an EMBL/GenBank/DDBJ whole genome shotgun (WGS) entry which is preliminary data.</text>
</comment>
<dbReference type="PANTHER" id="PTHR43194">
    <property type="entry name" value="HYDROLASE ALPHA/BETA FOLD FAMILY"/>
    <property type="match status" value="1"/>
</dbReference>
<dbReference type="Proteomes" id="UP001500842">
    <property type="component" value="Unassembled WGS sequence"/>
</dbReference>
<dbReference type="Pfam" id="PF12146">
    <property type="entry name" value="Hydrolase_4"/>
    <property type="match status" value="1"/>
</dbReference>